<keyword evidence="3" id="KW-0378">Hydrolase</keyword>
<dbReference type="InterPro" id="IPR016071">
    <property type="entry name" value="Staphylococal_nuclease_OB-fold"/>
</dbReference>
<feature type="signal peptide" evidence="1">
    <location>
        <begin position="1"/>
        <end position="20"/>
    </location>
</feature>
<reference evidence="4" key="1">
    <citation type="submission" date="2016-08" db="EMBL/GenBank/DDBJ databases">
        <authorList>
            <person name="Varghese N."/>
            <person name="Submissions Spin"/>
        </authorList>
    </citation>
    <scope>NUCLEOTIDE SEQUENCE [LARGE SCALE GENOMIC DNA]</scope>
    <source>
        <strain evidence="4">HAMBI 2975</strain>
    </source>
</reference>
<dbReference type="PROSITE" id="PS50830">
    <property type="entry name" value="TNASE_3"/>
    <property type="match status" value="1"/>
</dbReference>
<evidence type="ECO:0000256" key="1">
    <source>
        <dbReference type="SAM" id="SignalP"/>
    </source>
</evidence>
<organism evidence="3 4">
    <name type="scientific">Rhizobium multihospitium</name>
    <dbReference type="NCBI Taxonomy" id="410764"/>
    <lineage>
        <taxon>Bacteria</taxon>
        <taxon>Pseudomonadati</taxon>
        <taxon>Pseudomonadota</taxon>
        <taxon>Alphaproteobacteria</taxon>
        <taxon>Hyphomicrobiales</taxon>
        <taxon>Rhizobiaceae</taxon>
        <taxon>Rhizobium/Agrobacterium group</taxon>
        <taxon>Rhizobium</taxon>
    </lineage>
</organism>
<dbReference type="SUPFAM" id="SSF50199">
    <property type="entry name" value="Staphylococcal nuclease"/>
    <property type="match status" value="1"/>
</dbReference>
<dbReference type="SMART" id="SM00318">
    <property type="entry name" value="SNc"/>
    <property type="match status" value="1"/>
</dbReference>
<keyword evidence="4" id="KW-1185">Reference proteome</keyword>
<dbReference type="OrthoDB" id="8392623at2"/>
<protein>
    <submittedName>
        <fullName evidence="3">Endonuclease YncB, thermonuclease family</fullName>
    </submittedName>
</protein>
<keyword evidence="3" id="KW-0255">Endonuclease</keyword>
<sequence length="207" mass="22105">MRGASLSMLLMMMTATAASAQNRPADIPRQIFGKVQVVDATTFEFRKNGQTVRLAGYEAPRLEQTATSDGVDWPAGQVSRAWMILRTLGQDVNCAPIARDANGLILAHCFVGETNLAATAIAEGIGYAFNYRGEPQVPAYFDIERKARGLGYGVWSSPDLLPPWLYTASVATGDKARASSLEPDGDLPLPLLVGPAKSLTPNEAHGG</sequence>
<dbReference type="RefSeq" id="WP_092718204.1">
    <property type="nucleotide sequence ID" value="NZ_FMAG01000010.1"/>
</dbReference>
<keyword evidence="1" id="KW-0732">Signal</keyword>
<dbReference type="Gene3D" id="2.40.50.90">
    <property type="match status" value="1"/>
</dbReference>
<proteinExistence type="predicted"/>
<name>A0A1C3X4I3_9HYPH</name>
<evidence type="ECO:0000259" key="2">
    <source>
        <dbReference type="PROSITE" id="PS50830"/>
    </source>
</evidence>
<feature type="domain" description="TNase-like" evidence="2">
    <location>
        <begin position="36"/>
        <end position="157"/>
    </location>
</feature>
<evidence type="ECO:0000313" key="4">
    <source>
        <dbReference type="Proteomes" id="UP000199101"/>
    </source>
</evidence>
<dbReference type="Proteomes" id="UP000199101">
    <property type="component" value="Unassembled WGS sequence"/>
</dbReference>
<dbReference type="AlphaFoldDB" id="A0A1C3X4I3"/>
<evidence type="ECO:0000313" key="3">
    <source>
        <dbReference type="EMBL" id="SCB47158.1"/>
    </source>
</evidence>
<feature type="chain" id="PRO_5008686171" evidence="1">
    <location>
        <begin position="21"/>
        <end position="207"/>
    </location>
</feature>
<accession>A0A1C3X4I3</accession>
<dbReference type="EMBL" id="FMAG01000010">
    <property type="protein sequence ID" value="SCB47158.1"/>
    <property type="molecule type" value="Genomic_DNA"/>
</dbReference>
<dbReference type="InterPro" id="IPR035437">
    <property type="entry name" value="SNase_OB-fold_sf"/>
</dbReference>
<gene>
    <name evidence="3" type="ORF">GA0061103_0097</name>
</gene>
<keyword evidence="3" id="KW-0540">Nuclease</keyword>
<dbReference type="STRING" id="410764.GA0061103_0097"/>
<dbReference type="Pfam" id="PF00565">
    <property type="entry name" value="SNase"/>
    <property type="match status" value="1"/>
</dbReference>
<dbReference type="GO" id="GO:0004519">
    <property type="term" value="F:endonuclease activity"/>
    <property type="evidence" value="ECO:0007669"/>
    <property type="project" value="UniProtKB-KW"/>
</dbReference>